<comment type="caution">
    <text evidence="5">The sequence shown here is derived from an EMBL/GenBank/DDBJ whole genome shotgun (WGS) entry which is preliminary data.</text>
</comment>
<evidence type="ECO:0000256" key="3">
    <source>
        <dbReference type="ARBA" id="ARBA00043970"/>
    </source>
</evidence>
<feature type="region of interest" description="Disordered" evidence="4">
    <location>
        <begin position="52"/>
        <end position="81"/>
    </location>
</feature>
<comment type="subcellular location">
    <subcellularLocation>
        <location evidence="1">Mitochondrion</location>
    </subcellularLocation>
</comment>
<feature type="compositionally biased region" description="Low complexity" evidence="4">
    <location>
        <begin position="60"/>
        <end position="70"/>
    </location>
</feature>
<evidence type="ECO:0000313" key="5">
    <source>
        <dbReference type="EMBL" id="PLW15186.1"/>
    </source>
</evidence>
<protein>
    <submittedName>
        <fullName evidence="5">Uncharacterized protein</fullName>
    </submittedName>
</protein>
<dbReference type="InterPro" id="IPR020373">
    <property type="entry name" value="Kgd4/YMR-31"/>
</dbReference>
<dbReference type="Proteomes" id="UP000235388">
    <property type="component" value="Unassembled WGS sequence"/>
</dbReference>
<evidence type="ECO:0000256" key="4">
    <source>
        <dbReference type="SAM" id="MobiDB-lite"/>
    </source>
</evidence>
<dbReference type="AlphaFoldDB" id="A0A2N5SPM2"/>
<sequence length="111" mass="12075">MIFSSTRSAGHVHKPLIRFLGKRVLDSPAPAATSHPLAPEEIKSKFSDFIQLQKNPKAPSASSSSSSSSSTHPSQPKERVLWYDDSSQLPWNYNTPSSLEIELINGGGVAR</sequence>
<accession>A0A2N5SPM2</accession>
<evidence type="ECO:0000256" key="1">
    <source>
        <dbReference type="ARBA" id="ARBA00004173"/>
    </source>
</evidence>
<dbReference type="Pfam" id="PF10937">
    <property type="entry name" value="Kgd4-YMR31"/>
    <property type="match status" value="1"/>
</dbReference>
<organism evidence="5 6">
    <name type="scientific">Puccinia coronata f. sp. avenae</name>
    <dbReference type="NCBI Taxonomy" id="200324"/>
    <lineage>
        <taxon>Eukaryota</taxon>
        <taxon>Fungi</taxon>
        <taxon>Dikarya</taxon>
        <taxon>Basidiomycota</taxon>
        <taxon>Pucciniomycotina</taxon>
        <taxon>Pucciniomycetes</taxon>
        <taxon>Pucciniales</taxon>
        <taxon>Pucciniaceae</taxon>
        <taxon>Puccinia</taxon>
    </lineage>
</organism>
<name>A0A2N5SPM2_9BASI</name>
<proteinExistence type="inferred from homology"/>
<dbReference type="OrthoDB" id="2116030at2759"/>
<dbReference type="EMBL" id="PGCJ01000902">
    <property type="protein sequence ID" value="PLW15186.1"/>
    <property type="molecule type" value="Genomic_DNA"/>
</dbReference>
<keyword evidence="2" id="KW-0496">Mitochondrion</keyword>
<dbReference type="GO" id="GO:0006103">
    <property type="term" value="P:2-oxoglutarate metabolic process"/>
    <property type="evidence" value="ECO:0007669"/>
    <property type="project" value="InterPro"/>
</dbReference>
<keyword evidence="6" id="KW-1185">Reference proteome</keyword>
<gene>
    <name evidence="5" type="ORF">PCANC_12862</name>
</gene>
<dbReference type="GO" id="GO:0005739">
    <property type="term" value="C:mitochondrion"/>
    <property type="evidence" value="ECO:0007669"/>
    <property type="project" value="UniProtKB-SubCell"/>
</dbReference>
<evidence type="ECO:0000313" key="6">
    <source>
        <dbReference type="Proteomes" id="UP000235388"/>
    </source>
</evidence>
<comment type="similarity">
    <text evidence="3">Belongs to the alpha-ketoglutarate dehydrogenase component 4 family.</text>
</comment>
<evidence type="ECO:0000256" key="2">
    <source>
        <dbReference type="ARBA" id="ARBA00023128"/>
    </source>
</evidence>
<reference evidence="5 6" key="1">
    <citation type="submission" date="2017-11" db="EMBL/GenBank/DDBJ databases">
        <title>De novo assembly and phasing of dikaryotic genomes from two isolates of Puccinia coronata f. sp. avenae, the causal agent of oat crown rust.</title>
        <authorList>
            <person name="Miller M.E."/>
            <person name="Zhang Y."/>
            <person name="Omidvar V."/>
            <person name="Sperschneider J."/>
            <person name="Schwessinger B."/>
            <person name="Raley C."/>
            <person name="Palmer J.M."/>
            <person name="Garnica D."/>
            <person name="Upadhyaya N."/>
            <person name="Rathjen J."/>
            <person name="Taylor J.M."/>
            <person name="Park R.F."/>
            <person name="Dodds P.N."/>
            <person name="Hirsch C.D."/>
            <person name="Kianian S.F."/>
            <person name="Figueroa M."/>
        </authorList>
    </citation>
    <scope>NUCLEOTIDE SEQUENCE [LARGE SCALE GENOMIC DNA]</scope>
    <source>
        <strain evidence="5">12NC29</strain>
    </source>
</reference>